<organism evidence="1 2">
    <name type="scientific">Russula earlei</name>
    <dbReference type="NCBI Taxonomy" id="71964"/>
    <lineage>
        <taxon>Eukaryota</taxon>
        <taxon>Fungi</taxon>
        <taxon>Dikarya</taxon>
        <taxon>Basidiomycota</taxon>
        <taxon>Agaricomycotina</taxon>
        <taxon>Agaricomycetes</taxon>
        <taxon>Russulales</taxon>
        <taxon>Russulaceae</taxon>
        <taxon>Russula</taxon>
    </lineage>
</organism>
<sequence>MSLDLAASPPTASVAQSPLWASRQPFESRSWSSAGTSSSGPAWSSLSDAIPSYSIRELPAFLRLKLDEKDRLLAAVRAELAAAAWRVVYCVVCMDSLPEKSMTRIEPCGHSFCRDCVRGLVVSQIESRRFPVLCPTCTAEPENNSEVIGKVTRELVLNIGITVEQYDIWIELEMSEFFVRLQCRKCQYSSFFNRRELNEARNLKCPSALCNHVWCKGCQQEIVPHGPEHSCDGSLELKHLVHQRGWKYCPTCRTPCEKISGCDSVTCISPGCNSRFCYRCGELTFRSGVPAIAARQPHRCRP</sequence>
<protein>
    <submittedName>
        <fullName evidence="1">Uncharacterized protein</fullName>
    </submittedName>
</protein>
<proteinExistence type="predicted"/>
<keyword evidence="2" id="KW-1185">Reference proteome</keyword>
<reference evidence="1" key="1">
    <citation type="submission" date="2021-03" db="EMBL/GenBank/DDBJ databases">
        <title>Evolutionary priming and transition to the ectomycorrhizal habit in an iconic lineage of mushroom-forming fungi: is preadaptation a requirement?</title>
        <authorList>
            <consortium name="DOE Joint Genome Institute"/>
            <person name="Looney B.P."/>
            <person name="Miyauchi S."/>
            <person name="Morin E."/>
            <person name="Drula E."/>
            <person name="Courty P.E."/>
            <person name="Chicoki N."/>
            <person name="Fauchery L."/>
            <person name="Kohler A."/>
            <person name="Kuo A."/>
            <person name="LaButti K."/>
            <person name="Pangilinan J."/>
            <person name="Lipzen A."/>
            <person name="Riley R."/>
            <person name="Andreopoulos W."/>
            <person name="He G."/>
            <person name="Johnson J."/>
            <person name="Barry K.W."/>
            <person name="Grigoriev I.V."/>
            <person name="Nagy L."/>
            <person name="Hibbett D."/>
            <person name="Henrissat B."/>
            <person name="Matheny P.B."/>
            <person name="Labbe J."/>
            <person name="Martin A.F."/>
        </authorList>
    </citation>
    <scope>NUCLEOTIDE SEQUENCE</scope>
    <source>
        <strain evidence="1">BPL698</strain>
    </source>
</reference>
<comment type="caution">
    <text evidence="1">The sequence shown here is derived from an EMBL/GenBank/DDBJ whole genome shotgun (WGS) entry which is preliminary data.</text>
</comment>
<evidence type="ECO:0000313" key="1">
    <source>
        <dbReference type="EMBL" id="KAI9460717.1"/>
    </source>
</evidence>
<dbReference type="Proteomes" id="UP001207468">
    <property type="component" value="Unassembled WGS sequence"/>
</dbReference>
<name>A0ACC0U443_9AGAM</name>
<dbReference type="EMBL" id="JAGFNK010000185">
    <property type="protein sequence ID" value="KAI9460717.1"/>
    <property type="molecule type" value="Genomic_DNA"/>
</dbReference>
<gene>
    <name evidence="1" type="ORF">F5148DRAFT_1216362</name>
</gene>
<accession>A0ACC0U443</accession>
<evidence type="ECO:0000313" key="2">
    <source>
        <dbReference type="Proteomes" id="UP001207468"/>
    </source>
</evidence>